<organism evidence="1 2">
    <name type="scientific">Affinibrenneria salicis</name>
    <dbReference type="NCBI Taxonomy" id="2590031"/>
    <lineage>
        <taxon>Bacteria</taxon>
        <taxon>Pseudomonadati</taxon>
        <taxon>Pseudomonadota</taxon>
        <taxon>Gammaproteobacteria</taxon>
        <taxon>Enterobacterales</taxon>
        <taxon>Pectobacteriaceae</taxon>
        <taxon>Affinibrenneria</taxon>
    </lineage>
</organism>
<gene>
    <name evidence="1" type="ORF">FJU30_06795</name>
</gene>
<dbReference type="Proteomes" id="UP000335415">
    <property type="component" value="Unassembled WGS sequence"/>
</dbReference>
<evidence type="ECO:0000313" key="2">
    <source>
        <dbReference type="Proteomes" id="UP000335415"/>
    </source>
</evidence>
<proteinExistence type="predicted"/>
<dbReference type="AlphaFoldDB" id="A0A5J5G4M7"/>
<protein>
    <submittedName>
        <fullName evidence="1">YdbH family protein</fullName>
    </submittedName>
</protein>
<dbReference type="Pfam" id="PF11739">
    <property type="entry name" value="YdbH-like"/>
    <property type="match status" value="1"/>
</dbReference>
<dbReference type="OrthoDB" id="5596796at2"/>
<comment type="caution">
    <text evidence="1">The sequence shown here is derived from an EMBL/GenBank/DDBJ whole genome shotgun (WGS) entry which is preliminary data.</text>
</comment>
<dbReference type="InterPro" id="IPR021730">
    <property type="entry name" value="YdbH"/>
</dbReference>
<accession>A0A5J5G4M7</accession>
<sequence>MIKKITLCALAAMVLSLALLWQQMPRWLPYAAGFWLPQNTRLVVGQPLRWHDGGLSMDDVRLDAATCTLLDLGPAGLTRRDGGWRLTIARLALNSECLAQLPAAPGDAPLSLQTLQQRLPRGAVTIERLSIAPWQTYAGRLHVQNDADRQQLDYRGERINLHAEIVGRRLTLSDLRLNGDDGRPLLRLSGGLALADSFDRWPQQGEMRGYIETDYAPRPLTATLRWQDNQGGLTLHEQGNEQPLATLPWAISRQSVTVAGGSWRWPHAGLPLSGGVAIRLDNWRAGLEQTQIEARLNVLTQGHNGKANAVLTLGPGRASLIDSDLNFRLTGQANQASTSMAASVPGVLRGSLLNPQVALLPGAFVRAWGDVSPTLRLDEARWPLAGIRITPAGVNGRLQAIVRAHDSYWGRFKLHLDGGARDFWPDRGEWRWKYWGSGQLPPLRARWDVAGRGRWQDTLVEVTELSSGFDRLYYGMVTVRAPRLTLRQPLRWQRAAAGGEFSAGLNLQAERVNLSSGGYLPAPELQLQLNGRAPDDFLWRGQLQAEAIGPVTLNGRWADQRLRGAGWWPAQPLTVFQPLLSPNLGLTLREGRFHAQAAFSAARGQGFSAGGHWVVQDGGLWLQDGEMKGVNFTLPYRLRDHRWQLGVRRPVTLHIAELNNLFSIRDIRAALQGYYPVSERYPLTLSGVDMDIMRGHISLSALRWPQRQPAVLRVDGVELSELFTALKLKPLAMSGRVSGELPLNFNHPTWLVQNGWIRNDGFLTLRLDQQLAGALAGKNLASASAVDWLRYLEIDGSDASVALNNPGDLTLSAHIEGESPRQNTRRQIVLNYRHQENIFQLWRSLRFGPTLQDKIEQRVNRQPEER</sequence>
<keyword evidence="2" id="KW-1185">Reference proteome</keyword>
<name>A0A5J5G4M7_9GAMM</name>
<dbReference type="EMBL" id="VYKJ01000002">
    <property type="protein sequence ID" value="KAA9001980.1"/>
    <property type="molecule type" value="Genomic_DNA"/>
</dbReference>
<dbReference type="NCBIfam" id="NF007971">
    <property type="entry name" value="PRK10695.1"/>
    <property type="match status" value="1"/>
</dbReference>
<evidence type="ECO:0000313" key="1">
    <source>
        <dbReference type="EMBL" id="KAA9001980.1"/>
    </source>
</evidence>
<dbReference type="RefSeq" id="WP_150434217.1">
    <property type="nucleotide sequence ID" value="NZ_VYKJ01000002.1"/>
</dbReference>
<reference evidence="1 2" key="1">
    <citation type="submission" date="2019-09" db="EMBL/GenBank/DDBJ databases">
        <authorList>
            <person name="Li Y."/>
        </authorList>
    </citation>
    <scope>NUCLEOTIDE SEQUENCE [LARGE SCALE GENOMIC DNA]</scope>
    <source>
        <strain evidence="1 2">L3-3HA</strain>
    </source>
</reference>